<feature type="coiled-coil region" evidence="2">
    <location>
        <begin position="246"/>
        <end position="280"/>
    </location>
</feature>
<accession>A0ABP1BR33</accession>
<feature type="coiled-coil region" evidence="2">
    <location>
        <begin position="97"/>
        <end position="124"/>
    </location>
</feature>
<evidence type="ECO:0000313" key="5">
    <source>
        <dbReference type="Proteomes" id="UP001497522"/>
    </source>
</evidence>
<evidence type="ECO:0000256" key="2">
    <source>
        <dbReference type="SAM" id="Coils"/>
    </source>
</evidence>
<feature type="compositionally biased region" description="Polar residues" evidence="3">
    <location>
        <begin position="677"/>
        <end position="694"/>
    </location>
</feature>
<evidence type="ECO:0000313" key="4">
    <source>
        <dbReference type="EMBL" id="CAK9878481.1"/>
    </source>
</evidence>
<name>A0ABP1BR33_9BRYO</name>
<evidence type="ECO:0000256" key="1">
    <source>
        <dbReference type="ARBA" id="ARBA00010954"/>
    </source>
</evidence>
<feature type="region of interest" description="Disordered" evidence="3">
    <location>
        <begin position="412"/>
        <end position="445"/>
    </location>
</feature>
<keyword evidence="2" id="KW-0175">Coiled coil</keyword>
<evidence type="ECO:0008006" key="6">
    <source>
        <dbReference type="Google" id="ProtNLM"/>
    </source>
</evidence>
<dbReference type="Pfam" id="PF05794">
    <property type="entry name" value="Tcp11"/>
    <property type="match status" value="1"/>
</dbReference>
<reference evidence="4" key="1">
    <citation type="submission" date="2024-03" db="EMBL/GenBank/DDBJ databases">
        <authorList>
            <consortium name="ELIXIR-Norway"/>
            <consortium name="Elixir Norway"/>
        </authorList>
    </citation>
    <scope>NUCLEOTIDE SEQUENCE</scope>
</reference>
<dbReference type="EMBL" id="OZ023707">
    <property type="protein sequence ID" value="CAK9878481.1"/>
    <property type="molecule type" value="Genomic_DNA"/>
</dbReference>
<feature type="region of interest" description="Disordered" evidence="3">
    <location>
        <begin position="668"/>
        <end position="719"/>
    </location>
</feature>
<dbReference type="PANTHER" id="PTHR12832:SF11">
    <property type="entry name" value="LD23868P"/>
    <property type="match status" value="1"/>
</dbReference>
<organism evidence="4 5">
    <name type="scientific">Sphagnum jensenii</name>
    <dbReference type="NCBI Taxonomy" id="128206"/>
    <lineage>
        <taxon>Eukaryota</taxon>
        <taxon>Viridiplantae</taxon>
        <taxon>Streptophyta</taxon>
        <taxon>Embryophyta</taxon>
        <taxon>Bryophyta</taxon>
        <taxon>Sphagnophytina</taxon>
        <taxon>Sphagnopsida</taxon>
        <taxon>Sphagnales</taxon>
        <taxon>Sphagnaceae</taxon>
        <taxon>Sphagnum</taxon>
    </lineage>
</organism>
<feature type="compositionally biased region" description="Polar residues" evidence="3">
    <location>
        <begin position="500"/>
        <end position="515"/>
    </location>
</feature>
<keyword evidence="5" id="KW-1185">Reference proteome</keyword>
<dbReference type="InterPro" id="IPR008862">
    <property type="entry name" value="Tcp11"/>
</dbReference>
<feature type="region of interest" description="Disordered" evidence="3">
    <location>
        <begin position="500"/>
        <end position="532"/>
    </location>
</feature>
<dbReference type="PANTHER" id="PTHR12832">
    <property type="entry name" value="TESTIS-SPECIFIC PROTEIN PBS13 T-COMPLEX 11"/>
    <property type="match status" value="1"/>
</dbReference>
<gene>
    <name evidence="4" type="ORF">CSSPJE1EN2_LOCUS20267</name>
</gene>
<sequence>MAASMSIEQSGMDGRMMLNPGTAIAFDIEISECVTSGSPVPKRVRRRLVETMESKSKYPASLEGIESRLKEADLRRQQFHEWLANKARSRPRTSPRSPQYEDLAQRLEAKLSAAEQKRAELLAQEQMRLAKLHELRVAAKTEAQLRSEREREELGCKVELRVLQAENKRLALLEAEKQRHAAAHERIAQSVMHRTHQEGKDRERIEALRVAICKRIAAAEEKRAGLLRAEKNRAQASVLQARLVAKAVVRERELELRKKKEKLEDRLQRARRQRAEFLRQRGGCRGVCHNQGHKLHKHGDRLCRKLTRCWRQFRRSRRTTYSLAQDYVACAINVESVTSIAFEQLAARITSPLTLRTVKALLGRIESRLVLSLAGHATKVAQIDHLLKHLSPPSRRTGASVASASGKKLTPQGGYKGVAKDAGRSPAGTAAVSTGKDVPTSEEKDKDRYPARVFLCAYMIQGQPDAVFSSRGKRETALAAAAARLLPEFEALTTTILNGPSTTPLCPSSPNSAAEKSSDWSPDGPASTPVQPSQFRPFAAQLAAFDSAWCSYLYQFVAWKVKDAQVLEADLTRMACQLELSMLQKCKVLPDGNPSELSHDAKAIRKQVFEDQNLLRDRIVHLTGSAGLVRLESALVDTRVKFEDAIRNGLPLPSPFASPVLSKSYSTMPNLPVSASPGGNSKESHNEAGQTSQPKAVRSLFPSVPETGDTVSSSGDNTKDAQVLFGDATHVQDTGFSNERIVNEMLHDSSQQFLSAMTQHKPLHPDYLSSPLPANISNMQAQVRATMENAFWDSIAEDLTKVPTGYKRIVSLVGEVRDELEVLVPEEWKMELHESMDLELFSQILESGSSNIEYLRQLLDYAASLILKLGAPIRDSDTKAAHQSLVDELSMAVSPNSESESAFAVSLVKGVRFIFEQIQVLKQDITSTRLQALAPLINGPAGIDYMRKAFGARFQLKEAISAAEITQQLPRTFHWFEEVAHSLEREQSELESSLAAQHTVYQTASRLGPQVTGLPPVSSMRTGGQMFITTGPSGNNFQLPSSTTQGQEILQREFTWKSSHTMVRLGLLHILSSNEAATEKNVPETLVLSASRLQDCQNAFQRILVIATGLLVARQGLVGQGIVGSVLEKEIESGRGRLDKLLTKPTATIAEIGFLLAQIANGGMEEAEASANLAAKTELMTRVLGKSLSPEDAVFARVSAAVGASLRSLLILGKGAEAVAIAELALRRIGGSCLMEKLVTLVDAVDRLAAVTSRIHEPWYDAIAAAVLSTQP</sequence>
<protein>
    <recommendedName>
        <fullName evidence="6">T-complex protein 11</fullName>
    </recommendedName>
</protein>
<dbReference type="Proteomes" id="UP001497522">
    <property type="component" value="Chromosome 6"/>
</dbReference>
<proteinExistence type="inferred from homology"/>
<comment type="similarity">
    <text evidence="1">Belongs to the TCP11 family.</text>
</comment>
<evidence type="ECO:0000256" key="3">
    <source>
        <dbReference type="SAM" id="MobiDB-lite"/>
    </source>
</evidence>